<feature type="transmembrane region" description="Helical" evidence="5">
    <location>
        <begin position="115"/>
        <end position="137"/>
    </location>
</feature>
<dbReference type="GeneID" id="83549328"/>
<dbReference type="STRING" id="1423719.FC66_GL001525"/>
<feature type="transmembrane region" description="Helical" evidence="5">
    <location>
        <begin position="30"/>
        <end position="52"/>
    </location>
</feature>
<accession>A0A0R1HGW3</accession>
<name>A0A0R1HGW3_9LACO</name>
<evidence type="ECO:0000313" key="7">
    <source>
        <dbReference type="Proteomes" id="UP000051450"/>
    </source>
</evidence>
<proteinExistence type="predicted"/>
<dbReference type="Pfam" id="PF02674">
    <property type="entry name" value="Colicin_V"/>
    <property type="match status" value="1"/>
</dbReference>
<protein>
    <recommendedName>
        <fullName evidence="8">Colicin V production protein</fullName>
    </recommendedName>
</protein>
<evidence type="ECO:0000256" key="3">
    <source>
        <dbReference type="ARBA" id="ARBA00022989"/>
    </source>
</evidence>
<keyword evidence="3 5" id="KW-1133">Transmembrane helix</keyword>
<organism evidence="6 7">
    <name type="scientific">Dellaglioa algida DSM 15638</name>
    <dbReference type="NCBI Taxonomy" id="1423719"/>
    <lineage>
        <taxon>Bacteria</taxon>
        <taxon>Bacillati</taxon>
        <taxon>Bacillota</taxon>
        <taxon>Bacilli</taxon>
        <taxon>Lactobacillales</taxon>
        <taxon>Lactobacillaceae</taxon>
        <taxon>Dellaglioa</taxon>
    </lineage>
</organism>
<evidence type="ECO:0000256" key="2">
    <source>
        <dbReference type="ARBA" id="ARBA00022692"/>
    </source>
</evidence>
<keyword evidence="4 5" id="KW-0472">Membrane</keyword>
<dbReference type="PANTHER" id="PTHR37306:SF1">
    <property type="entry name" value="COLICIN V PRODUCTION PROTEIN"/>
    <property type="match status" value="1"/>
</dbReference>
<dbReference type="AlphaFoldDB" id="A0A0R1HGW3"/>
<dbReference type="PANTHER" id="PTHR37306">
    <property type="entry name" value="COLICIN V PRODUCTION PROTEIN"/>
    <property type="match status" value="1"/>
</dbReference>
<evidence type="ECO:0000256" key="5">
    <source>
        <dbReference type="SAM" id="Phobius"/>
    </source>
</evidence>
<dbReference type="Proteomes" id="UP000051450">
    <property type="component" value="Unassembled WGS sequence"/>
</dbReference>
<dbReference type="InterPro" id="IPR003825">
    <property type="entry name" value="Colicin-V_CvpA"/>
</dbReference>
<reference evidence="6 7" key="1">
    <citation type="journal article" date="2015" name="Genome Announc.">
        <title>Expanding the biotechnology potential of lactobacilli through comparative genomics of 213 strains and associated genera.</title>
        <authorList>
            <person name="Sun Z."/>
            <person name="Harris H.M."/>
            <person name="McCann A."/>
            <person name="Guo C."/>
            <person name="Argimon S."/>
            <person name="Zhang W."/>
            <person name="Yang X."/>
            <person name="Jeffery I.B."/>
            <person name="Cooney J.C."/>
            <person name="Kagawa T.F."/>
            <person name="Liu W."/>
            <person name="Song Y."/>
            <person name="Salvetti E."/>
            <person name="Wrobel A."/>
            <person name="Rasinkangas P."/>
            <person name="Parkhill J."/>
            <person name="Rea M.C."/>
            <person name="O'Sullivan O."/>
            <person name="Ritari J."/>
            <person name="Douillard F.P."/>
            <person name="Paul Ross R."/>
            <person name="Yang R."/>
            <person name="Briner A.E."/>
            <person name="Felis G.E."/>
            <person name="de Vos W.M."/>
            <person name="Barrangou R."/>
            <person name="Klaenhammer T.R."/>
            <person name="Caufield P.W."/>
            <person name="Cui Y."/>
            <person name="Zhang H."/>
            <person name="O'Toole P.W."/>
        </authorList>
    </citation>
    <scope>NUCLEOTIDE SEQUENCE [LARGE SCALE GENOMIC DNA]</scope>
    <source>
        <strain evidence="6 7">DSM 15638</strain>
    </source>
</reference>
<dbReference type="GO" id="GO:0009403">
    <property type="term" value="P:toxin biosynthetic process"/>
    <property type="evidence" value="ECO:0007669"/>
    <property type="project" value="InterPro"/>
</dbReference>
<evidence type="ECO:0000313" key="6">
    <source>
        <dbReference type="EMBL" id="KRK45408.1"/>
    </source>
</evidence>
<dbReference type="OrthoDB" id="2143375at2"/>
<dbReference type="RefSeq" id="WP_057974575.1">
    <property type="nucleotide sequence ID" value="NZ_AZDI01000009.1"/>
</dbReference>
<dbReference type="EMBL" id="AZDI01000009">
    <property type="protein sequence ID" value="KRK45408.1"/>
    <property type="molecule type" value="Genomic_DNA"/>
</dbReference>
<dbReference type="PATRIC" id="fig|1423719.4.peg.1551"/>
<evidence type="ECO:0000256" key="1">
    <source>
        <dbReference type="ARBA" id="ARBA00004141"/>
    </source>
</evidence>
<keyword evidence="2 5" id="KW-0812">Transmembrane</keyword>
<comment type="caution">
    <text evidence="6">The sequence shown here is derived from an EMBL/GenBank/DDBJ whole genome shotgun (WGS) entry which is preliminary data.</text>
</comment>
<dbReference type="GO" id="GO:0016020">
    <property type="term" value="C:membrane"/>
    <property type="evidence" value="ECO:0007669"/>
    <property type="project" value="UniProtKB-SubCell"/>
</dbReference>
<comment type="subcellular location">
    <subcellularLocation>
        <location evidence="1">Membrane</location>
        <topology evidence="1">Multi-pass membrane protein</topology>
    </subcellularLocation>
</comment>
<evidence type="ECO:0000256" key="4">
    <source>
        <dbReference type="ARBA" id="ARBA00023136"/>
    </source>
</evidence>
<evidence type="ECO:0008006" key="8">
    <source>
        <dbReference type="Google" id="ProtNLM"/>
    </source>
</evidence>
<sequence>MTVSLIVIFLLIVSFFSGYKQGLVLTLLRMVGFIAIYLFARVLTNPVTNWLGEYFPKFSTTGGTTIANHVQTNFYSMIVFSILLLVGGILVRSVIRVVNSVTKLPVIHQVNSLIGGFLSVALMFVFIFVGLTVLSIWPNETINASVSESTIAQKILTETPTVAKQIFITKEATD</sequence>
<gene>
    <name evidence="6" type="ORF">FC66_GL001525</name>
</gene>
<feature type="transmembrane region" description="Helical" evidence="5">
    <location>
        <begin position="73"/>
        <end position="95"/>
    </location>
</feature>
<keyword evidence="7" id="KW-1185">Reference proteome</keyword>